<feature type="compositionally biased region" description="Polar residues" evidence="1">
    <location>
        <begin position="600"/>
        <end position="653"/>
    </location>
</feature>
<dbReference type="AlphaFoldDB" id="A0A4P9URT2"/>
<dbReference type="InterPro" id="IPR021728">
    <property type="entry name" value="DUF3300"/>
</dbReference>
<dbReference type="EMBL" id="CP035467">
    <property type="protein sequence ID" value="QCW82396.1"/>
    <property type="molecule type" value="Genomic_DNA"/>
</dbReference>
<feature type="compositionally biased region" description="Basic and acidic residues" evidence="1">
    <location>
        <begin position="483"/>
        <end position="512"/>
    </location>
</feature>
<feature type="compositionally biased region" description="Basic and acidic residues" evidence="1">
    <location>
        <begin position="590"/>
        <end position="599"/>
    </location>
</feature>
<protein>
    <submittedName>
        <fullName evidence="2">DUF3300 domain-containing protein</fullName>
    </submittedName>
</protein>
<feature type="compositionally biased region" description="Basic and acidic residues" evidence="1">
    <location>
        <begin position="377"/>
        <end position="406"/>
    </location>
</feature>
<reference evidence="3" key="1">
    <citation type="journal article" date="2019" name="J. Bacteriol.">
        <title>A Mutagenic Screen Identifies a TonB-Dependent Receptor Required for the Lanthanide Metal Switch in the Type I Methanotroph 'Methylotuvimicrobium buryatense' 5GB1C.</title>
        <authorList>
            <person name="Groom J.D."/>
            <person name="Ford S.M."/>
            <person name="Pesesky M.W."/>
            <person name="Lidstrom M.E."/>
        </authorList>
    </citation>
    <scope>NUCLEOTIDE SEQUENCE [LARGE SCALE GENOMIC DNA]</scope>
    <source>
        <strain evidence="3">5GB1C</strain>
    </source>
</reference>
<dbReference type="STRING" id="675511.GCA_000341735_01195"/>
<keyword evidence="3" id="KW-1185">Reference proteome</keyword>
<feature type="compositionally biased region" description="Polar residues" evidence="1">
    <location>
        <begin position="357"/>
        <end position="376"/>
    </location>
</feature>
<feature type="compositionally biased region" description="Polar residues" evidence="1">
    <location>
        <begin position="562"/>
        <end position="574"/>
    </location>
</feature>
<sequence>MNKNRGVGCVPYSAEIKRQMRQSLKCGKIDRRRYPTIACLSCLTRQGPSLEANTMKTIIMLLVALISYVPTASAQQENPAFSQAELDQMLAPIALYPDALLSQILVAATYPLEVVEAARWSVDNPGLEGEQAANAAEHQPWDPSVKALVAFPGVLNRMNDDLNWTRALGDAFLFQEAQVMDSVQNLRQRAYEAGNLNSTENARVVRENQVIVIEPANPQVVYVPYYNPQIVYGSWWWPGYAPIYWGPPPGIHLNLGFNWGWGRGIFVSPGFFFSSFDWYRRQTVVVHRHHIYQHRPHFYSGRHVRYADFPRWQHNSNHRRGVAYRHDSLQRQFGTSRRFGADYANTRRNKFDRTDNINRSQSGRRNQGWSGYASTRNNDDRSTAKSTGRRDNRSDTDRMTTRDRWRTNSTNWPQSDQRNRGWSNNAATQSHDDRSTAQSSGRRDNRSDTDRMTTRDRWRTNSTNRPQSDQRNRDRSSYATTQSHDDRSTAQSSGRRDNRSDTDRMSTRDRWRQSSGISSSGLSNDLGSRNSSTNAQSASFGNTRRQSSTYNRGNAQRREISSQRTASDLSSNREAGSLPAQRRSSAPNRETNRNQDFHRQISSGATIQNRRASSYGPTSPAFSPERQQTRPSTNARVTRTENRLQTPSSSTTVSRDRGGSSTGVRYRPSNSNNSRGDSGGYSSGRSFNRRESSNSR</sequence>
<evidence type="ECO:0000256" key="1">
    <source>
        <dbReference type="SAM" id="MobiDB-lite"/>
    </source>
</evidence>
<gene>
    <name evidence="2" type="ORF">EQU24_09170</name>
</gene>
<feature type="compositionally biased region" description="Low complexity" evidence="1">
    <location>
        <begin position="667"/>
        <end position="676"/>
    </location>
</feature>
<feature type="region of interest" description="Disordered" evidence="1">
    <location>
        <begin position="335"/>
        <end position="696"/>
    </location>
</feature>
<dbReference type="KEGG" id="mbur:EQU24_09170"/>
<feature type="compositionally biased region" description="Polar residues" evidence="1">
    <location>
        <begin position="533"/>
        <end position="554"/>
    </location>
</feature>
<organism evidence="2 3">
    <name type="scientific">Methylotuvimicrobium buryatense</name>
    <name type="common">Methylomicrobium buryatense</name>
    <dbReference type="NCBI Taxonomy" id="95641"/>
    <lineage>
        <taxon>Bacteria</taxon>
        <taxon>Pseudomonadati</taxon>
        <taxon>Pseudomonadota</taxon>
        <taxon>Gammaproteobacteria</taxon>
        <taxon>Methylococcales</taxon>
        <taxon>Methylococcaceae</taxon>
        <taxon>Methylotuvimicrobium</taxon>
    </lineage>
</organism>
<evidence type="ECO:0000313" key="2">
    <source>
        <dbReference type="EMBL" id="QCW82396.1"/>
    </source>
</evidence>
<dbReference type="PANTHER" id="PTHR40269:SF1">
    <property type="entry name" value="OUTER MEMBRANE PROTEIN"/>
    <property type="match status" value="1"/>
</dbReference>
<feature type="compositionally biased region" description="Polar residues" evidence="1">
    <location>
        <begin position="408"/>
        <end position="429"/>
    </location>
</feature>
<dbReference type="Pfam" id="PF11737">
    <property type="entry name" value="DUF3300"/>
    <property type="match status" value="1"/>
</dbReference>
<dbReference type="Proteomes" id="UP000305881">
    <property type="component" value="Chromosome"/>
</dbReference>
<accession>A0A4P9URT2</accession>
<feature type="compositionally biased region" description="Low complexity" evidence="1">
    <location>
        <begin position="514"/>
        <end position="532"/>
    </location>
</feature>
<proteinExistence type="predicted"/>
<evidence type="ECO:0000313" key="3">
    <source>
        <dbReference type="Proteomes" id="UP000305881"/>
    </source>
</evidence>
<dbReference type="PANTHER" id="PTHR40269">
    <property type="entry name" value="OUTER MEMBRANE PROTEIN-RELATED"/>
    <property type="match status" value="1"/>
</dbReference>
<dbReference type="OrthoDB" id="197257at2"/>
<name>A0A4P9URT2_METBY</name>
<feature type="compositionally biased region" description="Basic and acidic residues" evidence="1">
    <location>
        <begin position="430"/>
        <end position="459"/>
    </location>
</feature>